<dbReference type="Proteomes" id="UP000186922">
    <property type="component" value="Unassembled WGS sequence"/>
</dbReference>
<sequence>MGDDSTNYRQHQLLHLKHRDEGSAQAQRERSSNRDQRAIVQFGGFCTLFRVFIVHAGLCSLDLRIEEP</sequence>
<dbReference type="AlphaFoldDB" id="A0A1D1VEE4"/>
<comment type="caution">
    <text evidence="1">The sequence shown here is derived from an EMBL/GenBank/DDBJ whole genome shotgun (WGS) entry which is preliminary data.</text>
</comment>
<accession>A0A1D1VEE4</accession>
<protein>
    <submittedName>
        <fullName evidence="1">Uncharacterized protein</fullName>
    </submittedName>
</protein>
<evidence type="ECO:0000313" key="1">
    <source>
        <dbReference type="EMBL" id="GAV00020.1"/>
    </source>
</evidence>
<name>A0A1D1VEE4_RAMVA</name>
<keyword evidence="2" id="KW-1185">Reference proteome</keyword>
<reference evidence="1 2" key="1">
    <citation type="journal article" date="2016" name="Nat. Commun.">
        <title>Extremotolerant tardigrade genome and improved radiotolerance of human cultured cells by tardigrade-unique protein.</title>
        <authorList>
            <person name="Hashimoto T."/>
            <person name="Horikawa D.D."/>
            <person name="Saito Y."/>
            <person name="Kuwahara H."/>
            <person name="Kozuka-Hata H."/>
            <person name="Shin-I T."/>
            <person name="Minakuchi Y."/>
            <person name="Ohishi K."/>
            <person name="Motoyama A."/>
            <person name="Aizu T."/>
            <person name="Enomoto A."/>
            <person name="Kondo K."/>
            <person name="Tanaka S."/>
            <person name="Hara Y."/>
            <person name="Koshikawa S."/>
            <person name="Sagara H."/>
            <person name="Miura T."/>
            <person name="Yokobori S."/>
            <person name="Miyagawa K."/>
            <person name="Suzuki Y."/>
            <person name="Kubo T."/>
            <person name="Oyama M."/>
            <person name="Kohara Y."/>
            <person name="Fujiyama A."/>
            <person name="Arakawa K."/>
            <person name="Katayama T."/>
            <person name="Toyoda A."/>
            <person name="Kunieda T."/>
        </authorList>
    </citation>
    <scope>NUCLEOTIDE SEQUENCE [LARGE SCALE GENOMIC DNA]</scope>
    <source>
        <strain evidence="1 2">YOKOZUNA-1</strain>
    </source>
</reference>
<organism evidence="1 2">
    <name type="scientific">Ramazzottius varieornatus</name>
    <name type="common">Water bear</name>
    <name type="synonym">Tardigrade</name>
    <dbReference type="NCBI Taxonomy" id="947166"/>
    <lineage>
        <taxon>Eukaryota</taxon>
        <taxon>Metazoa</taxon>
        <taxon>Ecdysozoa</taxon>
        <taxon>Tardigrada</taxon>
        <taxon>Eutardigrada</taxon>
        <taxon>Parachela</taxon>
        <taxon>Hypsibioidea</taxon>
        <taxon>Ramazzottiidae</taxon>
        <taxon>Ramazzottius</taxon>
    </lineage>
</organism>
<evidence type="ECO:0000313" key="2">
    <source>
        <dbReference type="Proteomes" id="UP000186922"/>
    </source>
</evidence>
<gene>
    <name evidence="1" type="primary">RvY_10934-1</name>
    <name evidence="1" type="synonym">RvY_10934.1</name>
    <name evidence="1" type="ORF">RvY_10934</name>
</gene>
<dbReference type="EMBL" id="BDGG01000005">
    <property type="protein sequence ID" value="GAV00020.1"/>
    <property type="molecule type" value="Genomic_DNA"/>
</dbReference>
<proteinExistence type="predicted"/>